<dbReference type="InterPro" id="IPR008659">
    <property type="entry name" value="Kre9/Knh1_C"/>
</dbReference>
<keyword evidence="1 3" id="KW-0732">Signal</keyword>
<feature type="signal peptide" evidence="3">
    <location>
        <begin position="1"/>
        <end position="20"/>
    </location>
</feature>
<evidence type="ECO:0000313" key="6">
    <source>
        <dbReference type="EMBL" id="PLN83245.1"/>
    </source>
</evidence>
<feature type="chain" id="PRO_5014319392" evidence="3">
    <location>
        <begin position="21"/>
        <end position="253"/>
    </location>
</feature>
<dbReference type="Proteomes" id="UP000235023">
    <property type="component" value="Unassembled WGS sequence"/>
</dbReference>
<feature type="region of interest" description="Disordered" evidence="2">
    <location>
        <begin position="174"/>
        <end position="253"/>
    </location>
</feature>
<dbReference type="OrthoDB" id="2432613at2759"/>
<dbReference type="Pfam" id="PF05390">
    <property type="entry name" value="Kre9_KNH1_C"/>
    <property type="match status" value="1"/>
</dbReference>
<feature type="domain" description="Yeast cell wall synthesis Kre9/Knh1 C-terminal" evidence="4">
    <location>
        <begin position="165"/>
        <end position="246"/>
    </location>
</feature>
<evidence type="ECO:0000313" key="7">
    <source>
        <dbReference type="Proteomes" id="UP000235023"/>
    </source>
</evidence>
<dbReference type="InterPro" id="IPR045328">
    <property type="entry name" value="Kre9/Knh1"/>
</dbReference>
<sequence length="253" mass="27138">MMRLIRSLSLFLAGLSTVLADIEFVVPAIGTVFKAGDVVTAQWRDTGRFPRISDLTTYDLCLCTIGDTLGSHREVSTLIQGARFGRGSSVSFRIDADLASDDQNTYFLKMTSTGPEASVINFSQHFSVLGAHATEEGLQEGSQDGLLEKRQGVAAAGAQATQATGSYAIPYSLQTGPTRYAPQPKPPGTTIPPKNVKPTPQYPTSPYVLAVTHLPQPTVEKTTSEDPTHTVEEMENTAPPAPHPHGSKGKRDE</sequence>
<reference evidence="7" key="1">
    <citation type="submission" date="2017-12" db="EMBL/GenBank/DDBJ databases">
        <authorList>
            <consortium name="DOE Joint Genome Institute"/>
            <person name="Mondo S.J."/>
            <person name="Kjaerbolling I."/>
            <person name="Vesth T.C."/>
            <person name="Frisvad J.C."/>
            <person name="Nybo J.L."/>
            <person name="Theobald S."/>
            <person name="Kuo A."/>
            <person name="Bowyer P."/>
            <person name="Matsuda Y."/>
            <person name="Lyhne E.K."/>
            <person name="Kogle M.E."/>
            <person name="Clum A."/>
            <person name="Lipzen A."/>
            <person name="Salamov A."/>
            <person name="Ngan C.Y."/>
            <person name="Daum C."/>
            <person name="Chiniquy J."/>
            <person name="Barry K."/>
            <person name="LaButti K."/>
            <person name="Haridas S."/>
            <person name="Simmons B.A."/>
            <person name="Magnuson J.K."/>
            <person name="Mortensen U.H."/>
            <person name="Larsen T.O."/>
            <person name="Grigoriev I.V."/>
            <person name="Baker S.E."/>
            <person name="Andersen M.R."/>
            <person name="Nordberg H.P."/>
            <person name="Cantor M.N."/>
            <person name="Hua S.X."/>
        </authorList>
    </citation>
    <scope>NUCLEOTIDE SEQUENCE [LARGE SCALE GENOMIC DNA]</scope>
    <source>
        <strain evidence="7">IBT 19404</strain>
    </source>
</reference>
<dbReference type="PANTHER" id="PTHR28154:SF1">
    <property type="entry name" value="CELL WALL SYNTHESIS PROTEIN KNH1-RELATED"/>
    <property type="match status" value="1"/>
</dbReference>
<dbReference type="EMBL" id="KZ559520">
    <property type="protein sequence ID" value="PLN83245.1"/>
    <property type="molecule type" value="Genomic_DNA"/>
</dbReference>
<organism evidence="6 7">
    <name type="scientific">Aspergillus taichungensis</name>
    <dbReference type="NCBI Taxonomy" id="482145"/>
    <lineage>
        <taxon>Eukaryota</taxon>
        <taxon>Fungi</taxon>
        <taxon>Dikarya</taxon>
        <taxon>Ascomycota</taxon>
        <taxon>Pezizomycotina</taxon>
        <taxon>Eurotiomycetes</taxon>
        <taxon>Eurotiomycetidae</taxon>
        <taxon>Eurotiales</taxon>
        <taxon>Aspergillaceae</taxon>
        <taxon>Aspergillus</taxon>
        <taxon>Aspergillus subgen. Circumdati</taxon>
    </lineage>
</organism>
<dbReference type="GO" id="GO:0031505">
    <property type="term" value="P:fungal-type cell wall organization"/>
    <property type="evidence" value="ECO:0007669"/>
    <property type="project" value="TreeGrafter"/>
</dbReference>
<protein>
    <submittedName>
        <fullName evidence="6">Uncharacterized protein</fullName>
    </submittedName>
</protein>
<dbReference type="PANTHER" id="PTHR28154">
    <property type="entry name" value="CELL WALL SYNTHESIS PROTEIN KNH1-RELATED"/>
    <property type="match status" value="1"/>
</dbReference>
<name>A0A2J5I0F9_9EURO</name>
<dbReference type="GO" id="GO:0005576">
    <property type="term" value="C:extracellular region"/>
    <property type="evidence" value="ECO:0007669"/>
    <property type="project" value="TreeGrafter"/>
</dbReference>
<accession>A0A2J5I0F9</accession>
<proteinExistence type="predicted"/>
<dbReference type="GO" id="GO:0006078">
    <property type="term" value="P:(1-&gt;6)-beta-D-glucan biosynthetic process"/>
    <property type="evidence" value="ECO:0007669"/>
    <property type="project" value="InterPro"/>
</dbReference>
<evidence type="ECO:0000256" key="2">
    <source>
        <dbReference type="SAM" id="MobiDB-lite"/>
    </source>
</evidence>
<dbReference type="GO" id="GO:0042546">
    <property type="term" value="P:cell wall biogenesis"/>
    <property type="evidence" value="ECO:0007669"/>
    <property type="project" value="InterPro"/>
</dbReference>
<feature type="compositionally biased region" description="Basic and acidic residues" evidence="2">
    <location>
        <begin position="222"/>
        <end position="232"/>
    </location>
</feature>
<gene>
    <name evidence="6" type="ORF">BDW42DRAFT_165027</name>
</gene>
<evidence type="ECO:0000256" key="3">
    <source>
        <dbReference type="SAM" id="SignalP"/>
    </source>
</evidence>
<evidence type="ECO:0000259" key="4">
    <source>
        <dbReference type="Pfam" id="PF05390"/>
    </source>
</evidence>
<dbReference type="Pfam" id="PF10342">
    <property type="entry name" value="Kre9_KNH"/>
    <property type="match status" value="1"/>
</dbReference>
<dbReference type="InterPro" id="IPR018466">
    <property type="entry name" value="Kre9/Knh1-like_N"/>
</dbReference>
<feature type="domain" description="Yeast cell wall synthesis Kre9/Knh1-like N-terminal" evidence="5">
    <location>
        <begin position="27"/>
        <end position="128"/>
    </location>
</feature>
<keyword evidence="7" id="KW-1185">Reference proteome</keyword>
<evidence type="ECO:0000256" key="1">
    <source>
        <dbReference type="ARBA" id="ARBA00022729"/>
    </source>
</evidence>
<dbReference type="AlphaFoldDB" id="A0A2J5I0F9"/>
<evidence type="ECO:0000259" key="5">
    <source>
        <dbReference type="Pfam" id="PF10342"/>
    </source>
</evidence>